<evidence type="ECO:0000313" key="1">
    <source>
        <dbReference type="EMBL" id="ANA85744.1"/>
    </source>
</evidence>
<name>A0A160DFV2_9CAUD</name>
<organism evidence="1 2">
    <name type="scientific">Gordonia phage Cozz</name>
    <dbReference type="NCBI Taxonomy" id="1838066"/>
    <lineage>
        <taxon>Viruses</taxon>
        <taxon>Duplodnaviria</taxon>
        <taxon>Heunggongvirae</taxon>
        <taxon>Uroviricota</taxon>
        <taxon>Caudoviricetes</taxon>
        <taxon>Emalynvirus</taxon>
        <taxon>Emalynvirus cozz</taxon>
    </lineage>
</organism>
<dbReference type="EMBL" id="KU998239">
    <property type="protein sequence ID" value="ANA85744.1"/>
    <property type="molecule type" value="Genomic_DNA"/>
</dbReference>
<keyword evidence="2" id="KW-1185">Reference proteome</keyword>
<gene>
    <name evidence="1" type="primary">38</name>
    <name evidence="1" type="ORF">PBI_COZZ_38</name>
</gene>
<evidence type="ECO:0000313" key="2">
    <source>
        <dbReference type="Proteomes" id="UP000203169"/>
    </source>
</evidence>
<proteinExistence type="predicted"/>
<dbReference type="OrthoDB" id="7336at10239"/>
<dbReference type="KEGG" id="vg:28802814"/>
<sequence>MAVTRAATTKDYSAIAKAKIKKPSQQKQRLPSILVYARNKKGKTRFCTTAPGVLILDPTTEHGTDEFTKVDPDVWPIERWEDFDEVYKFLRSGDHEYRYVAFDGLTRFCNMALRFVMEQAEERDLSRQPGMVAQRDYGKSGELMKGMLHNFQNLPIGTIYTAQERMIEADGYGEEDEDVEEAAAQFVPDLPKGVRSTVNALVDVIGRIYTVKDDSGAKPVIRRRLWLEPSAIYDTGYRSEYVLPQYLSNPTVPRLIRAIRTGDPNPAKKESK</sequence>
<protein>
    <submittedName>
        <fullName evidence="1">RecA-like DNA recombinase</fullName>
    </submittedName>
</protein>
<accession>A0A160DFV2</accession>
<dbReference type="Pfam" id="PF13479">
    <property type="entry name" value="AAA_24"/>
    <property type="match status" value="1"/>
</dbReference>
<reference evidence="1 2" key="1">
    <citation type="submission" date="2016-03" db="EMBL/GenBank/DDBJ databases">
        <authorList>
            <person name="Montgomery M.T."/>
            <person name="Guerrero C.A."/>
            <person name="Mavrich T.N."/>
            <person name="Pope W.H."/>
            <person name="Garlena R.A."/>
            <person name="Russell D.A."/>
            <person name="Jacobs-Sera D."/>
            <person name="Hendrix R.W."/>
            <person name="Hatfull G.F."/>
        </authorList>
    </citation>
    <scope>NUCLEOTIDE SEQUENCE [LARGE SCALE GENOMIC DNA]</scope>
</reference>
<dbReference type="GeneID" id="28802814"/>
<dbReference type="Proteomes" id="UP000203169">
    <property type="component" value="Segment"/>
</dbReference>
<dbReference type="RefSeq" id="YP_009276497.1">
    <property type="nucleotide sequence ID" value="NC_030941.1"/>
</dbReference>